<name>A0A1F7J5Y8_9BACT</name>
<dbReference type="InterPro" id="IPR000073">
    <property type="entry name" value="AB_hydrolase_1"/>
</dbReference>
<dbReference type="STRING" id="1802067.A2966_02840"/>
<evidence type="ECO:0000313" key="3">
    <source>
        <dbReference type="EMBL" id="OGK51022.1"/>
    </source>
</evidence>
<organism evidence="3 4">
    <name type="scientific">Candidatus Roizmanbacteria bacterium RIFCSPLOWO2_01_FULL_41_22</name>
    <dbReference type="NCBI Taxonomy" id="1802067"/>
    <lineage>
        <taxon>Bacteria</taxon>
        <taxon>Candidatus Roizmaniibacteriota</taxon>
    </lineage>
</organism>
<dbReference type="PRINTS" id="PR00111">
    <property type="entry name" value="ABHYDROLASE"/>
</dbReference>
<proteinExistence type="predicted"/>
<comment type="caution">
    <text evidence="3">The sequence shown here is derived from an EMBL/GenBank/DDBJ whole genome shotgun (WGS) entry which is preliminary data.</text>
</comment>
<feature type="domain" description="AB hydrolase-1" evidence="2">
    <location>
        <begin position="20"/>
        <end position="122"/>
    </location>
</feature>
<gene>
    <name evidence="3" type="ORF">A2966_02840</name>
</gene>
<dbReference type="InterPro" id="IPR029058">
    <property type="entry name" value="AB_hydrolase_fold"/>
</dbReference>
<dbReference type="Proteomes" id="UP000176480">
    <property type="component" value="Unassembled WGS sequence"/>
</dbReference>
<keyword evidence="1" id="KW-0378">Hydrolase</keyword>
<dbReference type="Gene3D" id="3.40.50.1820">
    <property type="entry name" value="alpha/beta hydrolase"/>
    <property type="match status" value="1"/>
</dbReference>
<reference evidence="3 4" key="1">
    <citation type="journal article" date="2016" name="Nat. Commun.">
        <title>Thousands of microbial genomes shed light on interconnected biogeochemical processes in an aquifer system.</title>
        <authorList>
            <person name="Anantharaman K."/>
            <person name="Brown C.T."/>
            <person name="Hug L.A."/>
            <person name="Sharon I."/>
            <person name="Castelle C.J."/>
            <person name="Probst A.J."/>
            <person name="Thomas B.C."/>
            <person name="Singh A."/>
            <person name="Wilkins M.J."/>
            <person name="Karaoz U."/>
            <person name="Brodie E.L."/>
            <person name="Williams K.H."/>
            <person name="Hubbard S.S."/>
            <person name="Banfield J.F."/>
        </authorList>
    </citation>
    <scope>NUCLEOTIDE SEQUENCE [LARGE SCALE GENOMIC DNA]</scope>
</reference>
<dbReference type="GO" id="GO:0016020">
    <property type="term" value="C:membrane"/>
    <property type="evidence" value="ECO:0007669"/>
    <property type="project" value="TreeGrafter"/>
</dbReference>
<evidence type="ECO:0000313" key="4">
    <source>
        <dbReference type="Proteomes" id="UP000176480"/>
    </source>
</evidence>
<dbReference type="GO" id="GO:0016787">
    <property type="term" value="F:hydrolase activity"/>
    <property type="evidence" value="ECO:0007669"/>
    <property type="project" value="UniProtKB-KW"/>
</dbReference>
<dbReference type="PANTHER" id="PTHR43798:SF31">
    <property type="entry name" value="AB HYDROLASE SUPERFAMILY PROTEIN YCLE"/>
    <property type="match status" value="1"/>
</dbReference>
<sequence length="250" mass="28339">MYLEIEGVSTHYQRQGKGAPFLLVHGWGGSMDSFEALYQQVSRQFDSIILDLPGFGQSGQPGPHWGIPEYAHFLKQFLTACGVEKVIFFGHSFGGSLGLYLAAHSPVTVDKLIVAGASFKRRKTTSPAFLTVKKILTKVPFYTLLRRTFLMTFYRLFFLQSDISKFPKLEANFRQIVSFDLSAYLPRIKQPTLILWGKKDIYTPQEDAHEAKKLIKGARLKIFADCGHNLPLVKPDLVYREIADFIKSNK</sequence>
<dbReference type="EMBL" id="MGAR01000037">
    <property type="protein sequence ID" value="OGK51022.1"/>
    <property type="molecule type" value="Genomic_DNA"/>
</dbReference>
<evidence type="ECO:0000259" key="2">
    <source>
        <dbReference type="Pfam" id="PF00561"/>
    </source>
</evidence>
<accession>A0A1F7J5Y8</accession>
<dbReference type="SUPFAM" id="SSF53474">
    <property type="entry name" value="alpha/beta-Hydrolases"/>
    <property type="match status" value="1"/>
</dbReference>
<dbReference type="Pfam" id="PF00561">
    <property type="entry name" value="Abhydrolase_1"/>
    <property type="match status" value="2"/>
</dbReference>
<protein>
    <recommendedName>
        <fullName evidence="2">AB hydrolase-1 domain-containing protein</fullName>
    </recommendedName>
</protein>
<evidence type="ECO:0000256" key="1">
    <source>
        <dbReference type="ARBA" id="ARBA00022801"/>
    </source>
</evidence>
<feature type="domain" description="AB hydrolase-1" evidence="2">
    <location>
        <begin position="124"/>
        <end position="235"/>
    </location>
</feature>
<dbReference type="AlphaFoldDB" id="A0A1F7J5Y8"/>
<dbReference type="InterPro" id="IPR050266">
    <property type="entry name" value="AB_hydrolase_sf"/>
</dbReference>
<dbReference type="PANTHER" id="PTHR43798">
    <property type="entry name" value="MONOACYLGLYCEROL LIPASE"/>
    <property type="match status" value="1"/>
</dbReference>